<feature type="domain" description="tRNA intron endonuclease catalytic" evidence="5">
    <location>
        <begin position="109"/>
        <end position="183"/>
    </location>
</feature>
<dbReference type="InterPro" id="IPR006677">
    <property type="entry name" value="tRNA_intron_Endonuc_cat-like"/>
</dbReference>
<dbReference type="EC" id="4.6.1.16" evidence="2"/>
<evidence type="ECO:0000259" key="5">
    <source>
        <dbReference type="Pfam" id="PF01974"/>
    </source>
</evidence>
<dbReference type="SUPFAM" id="SSF53032">
    <property type="entry name" value="tRNA-intron endonuclease catalytic domain-like"/>
    <property type="match status" value="1"/>
</dbReference>
<sequence>MNNHSESAGEHTNEAVPQTERRGENAKRDRKIQKESDEHARRRRDSVAAEKTGGGRDAASLPPQVATAGTLAPAVRHSTSVELQTLEVRLLKLHRMQQREQQLEALCCALRQRGWRVRDGVQYGVDLLLYRSCGIKTTGQGIDLHQRHAPFLLLLLDPSVTWRSVSGASRLASSVGKDLLLAAPLLPPAATPSASAATSNAGLKEASATESALVGEARLAFRILRIRRFAPLLEK</sequence>
<dbReference type="InterPro" id="IPR011856">
    <property type="entry name" value="tRNA_endonuc-like_dom_sf"/>
</dbReference>
<evidence type="ECO:0000256" key="4">
    <source>
        <dbReference type="SAM" id="MobiDB-lite"/>
    </source>
</evidence>
<dbReference type="InterPro" id="IPR036167">
    <property type="entry name" value="tRNA_intron_Endo_cat-like_sf"/>
</dbReference>
<dbReference type="CDD" id="cd22363">
    <property type="entry name" value="tRNA-intron_lyase_C"/>
    <property type="match status" value="1"/>
</dbReference>
<comment type="catalytic activity">
    <reaction evidence="3">
        <text>pretRNA = a 3'-half-tRNA molecule with a 5'-OH end + a 5'-half-tRNA molecule with a 2',3'-cyclic phosphate end + an intron with a 2',3'-cyclic phosphate and a 5'-hydroxyl terminus.</text>
        <dbReference type="EC" id="4.6.1.16"/>
    </reaction>
</comment>
<proteinExistence type="inferred from homology"/>
<organism evidence="6 7">
    <name type="scientific">Cyclospora cayetanensis</name>
    <dbReference type="NCBI Taxonomy" id="88456"/>
    <lineage>
        <taxon>Eukaryota</taxon>
        <taxon>Sar</taxon>
        <taxon>Alveolata</taxon>
        <taxon>Apicomplexa</taxon>
        <taxon>Conoidasida</taxon>
        <taxon>Coccidia</taxon>
        <taxon>Eucoccidiorida</taxon>
        <taxon>Eimeriorina</taxon>
        <taxon>Eimeriidae</taxon>
        <taxon>Cyclospora</taxon>
    </lineage>
</organism>
<feature type="compositionally biased region" description="Basic and acidic residues" evidence="4">
    <location>
        <begin position="7"/>
        <end position="48"/>
    </location>
</feature>
<name>A0A1D3CY03_9EIME</name>
<keyword evidence="7" id="KW-1185">Reference proteome</keyword>
<comment type="similarity">
    <text evidence="1">Belongs to the tRNA-intron endonuclease family.</text>
</comment>
<dbReference type="AlphaFoldDB" id="A0A1D3CY03"/>
<protein>
    <recommendedName>
        <fullName evidence="2">tRNA-intron lyase</fullName>
        <ecNumber evidence="2">4.6.1.16</ecNumber>
    </recommendedName>
</protein>
<dbReference type="GO" id="GO:0000213">
    <property type="term" value="F:tRNA-intron lyase activity"/>
    <property type="evidence" value="ECO:0007669"/>
    <property type="project" value="UniProtKB-EC"/>
</dbReference>
<dbReference type="Pfam" id="PF01974">
    <property type="entry name" value="tRNA_int_endo"/>
    <property type="match status" value="1"/>
</dbReference>
<evidence type="ECO:0000313" key="6">
    <source>
        <dbReference type="EMBL" id="OEH76081.1"/>
    </source>
</evidence>
<feature type="region of interest" description="Disordered" evidence="4">
    <location>
        <begin position="1"/>
        <end position="65"/>
    </location>
</feature>
<dbReference type="GO" id="GO:0005634">
    <property type="term" value="C:nucleus"/>
    <property type="evidence" value="ECO:0007669"/>
    <property type="project" value="UniProtKB-ARBA"/>
</dbReference>
<gene>
    <name evidence="6" type="ORF">cyc_04768</name>
</gene>
<evidence type="ECO:0000256" key="1">
    <source>
        <dbReference type="ARBA" id="ARBA00008078"/>
    </source>
</evidence>
<evidence type="ECO:0000313" key="7">
    <source>
        <dbReference type="Proteomes" id="UP000095192"/>
    </source>
</evidence>
<evidence type="ECO:0000256" key="2">
    <source>
        <dbReference type="ARBA" id="ARBA00012573"/>
    </source>
</evidence>
<comment type="caution">
    <text evidence="6">The sequence shown here is derived from an EMBL/GenBank/DDBJ whole genome shotgun (WGS) entry which is preliminary data.</text>
</comment>
<dbReference type="EMBL" id="JROU02001539">
    <property type="protein sequence ID" value="OEH76081.1"/>
    <property type="molecule type" value="Genomic_DNA"/>
</dbReference>
<dbReference type="Gene3D" id="3.40.1350.10">
    <property type="match status" value="1"/>
</dbReference>
<evidence type="ECO:0000256" key="3">
    <source>
        <dbReference type="ARBA" id="ARBA00034031"/>
    </source>
</evidence>
<dbReference type="GO" id="GO:0003676">
    <property type="term" value="F:nucleic acid binding"/>
    <property type="evidence" value="ECO:0007669"/>
    <property type="project" value="InterPro"/>
</dbReference>
<dbReference type="VEuPathDB" id="ToxoDB:cyc_04768"/>
<dbReference type="InParanoid" id="A0A1D3CY03"/>
<accession>A0A1D3CY03</accession>
<dbReference type="Proteomes" id="UP000095192">
    <property type="component" value="Unassembled WGS sequence"/>
</dbReference>
<reference evidence="6 7" key="1">
    <citation type="journal article" date="2016" name="BMC Genomics">
        <title>Comparative genomics reveals Cyclospora cayetanensis possesses coccidia-like metabolism and invasion components but unique surface antigens.</title>
        <authorList>
            <person name="Liu S."/>
            <person name="Wang L."/>
            <person name="Zheng H."/>
            <person name="Xu Z."/>
            <person name="Roellig D.M."/>
            <person name="Li N."/>
            <person name="Frace M.A."/>
            <person name="Tang K."/>
            <person name="Arrowood M.J."/>
            <person name="Moss D.M."/>
            <person name="Zhang L."/>
            <person name="Feng Y."/>
            <person name="Xiao L."/>
        </authorList>
    </citation>
    <scope>NUCLEOTIDE SEQUENCE [LARGE SCALE GENOMIC DNA]</scope>
    <source>
        <strain evidence="6 7">CHN_HEN01</strain>
    </source>
</reference>
<dbReference type="GO" id="GO:0006388">
    <property type="term" value="P:tRNA splicing, via endonucleolytic cleavage and ligation"/>
    <property type="evidence" value="ECO:0007669"/>
    <property type="project" value="InterPro"/>
</dbReference>